<proteinExistence type="predicted"/>
<keyword evidence="4" id="KW-1185">Reference proteome</keyword>
<name>A0ABD5Z632_9EURY</name>
<evidence type="ECO:0000313" key="3">
    <source>
        <dbReference type="EMBL" id="MFC7200694.1"/>
    </source>
</evidence>
<evidence type="ECO:0000256" key="1">
    <source>
        <dbReference type="PROSITE-ProRule" id="PRU00325"/>
    </source>
</evidence>
<dbReference type="GO" id="GO:0008270">
    <property type="term" value="F:zinc ion binding"/>
    <property type="evidence" value="ECO:0007669"/>
    <property type="project" value="UniProtKB-KW"/>
</dbReference>
<evidence type="ECO:0000259" key="2">
    <source>
        <dbReference type="PROSITE" id="PS50966"/>
    </source>
</evidence>
<protein>
    <recommendedName>
        <fullName evidence="2">SWIM-type domain-containing protein</fullName>
    </recommendedName>
</protein>
<dbReference type="InterPro" id="IPR007527">
    <property type="entry name" value="Znf_SWIM"/>
</dbReference>
<evidence type="ECO:0000313" key="4">
    <source>
        <dbReference type="Proteomes" id="UP001596447"/>
    </source>
</evidence>
<keyword evidence="1" id="KW-0863">Zinc-finger</keyword>
<dbReference type="AlphaFoldDB" id="A0ABD5Z632"/>
<keyword evidence="1" id="KW-0862">Zinc</keyword>
<dbReference type="EMBL" id="JBHTAR010000011">
    <property type="protein sequence ID" value="MFC7200694.1"/>
    <property type="molecule type" value="Genomic_DNA"/>
</dbReference>
<accession>A0ABD5Z632</accession>
<reference evidence="3 4" key="1">
    <citation type="journal article" date="2019" name="Int. J. Syst. Evol. Microbiol.">
        <title>The Global Catalogue of Microorganisms (GCM) 10K type strain sequencing project: providing services to taxonomists for standard genome sequencing and annotation.</title>
        <authorList>
            <consortium name="The Broad Institute Genomics Platform"/>
            <consortium name="The Broad Institute Genome Sequencing Center for Infectious Disease"/>
            <person name="Wu L."/>
            <person name="Ma J."/>
        </authorList>
    </citation>
    <scope>NUCLEOTIDE SEQUENCE [LARGE SCALE GENOMIC DNA]</scope>
    <source>
        <strain evidence="3 4">XZGYJ-43</strain>
    </source>
</reference>
<dbReference type="PROSITE" id="PS50966">
    <property type="entry name" value="ZF_SWIM"/>
    <property type="match status" value="1"/>
</dbReference>
<dbReference type="Proteomes" id="UP001596447">
    <property type="component" value="Unassembled WGS sequence"/>
</dbReference>
<comment type="caution">
    <text evidence="3">The sequence shown here is derived from an EMBL/GenBank/DDBJ whole genome shotgun (WGS) entry which is preliminary data.</text>
</comment>
<keyword evidence="1" id="KW-0479">Metal-binding</keyword>
<organism evidence="3 4">
    <name type="scientific">Halospeciosus flavus</name>
    <dbReference type="NCBI Taxonomy" id="3032283"/>
    <lineage>
        <taxon>Archaea</taxon>
        <taxon>Methanobacteriati</taxon>
        <taxon>Methanobacteriota</taxon>
        <taxon>Stenosarchaea group</taxon>
        <taxon>Halobacteria</taxon>
        <taxon>Halobacteriales</taxon>
        <taxon>Halobacteriaceae</taxon>
        <taxon>Halospeciosus</taxon>
    </lineage>
</organism>
<dbReference type="RefSeq" id="WP_382268501.1">
    <property type="nucleotide sequence ID" value="NZ_JBHTAR010000011.1"/>
</dbReference>
<feature type="domain" description="SWIM-type" evidence="2">
    <location>
        <begin position="122"/>
        <end position="154"/>
    </location>
</feature>
<gene>
    <name evidence="3" type="ORF">ACFQJ9_14930</name>
</gene>
<sequence>MSNMSNHPPTAEHSASLCPNGHSLVAVEESLPGHAPTDYDVEIGTGREYLTRYWRCRTCGQERNRQDEFTEPCEDEPTSLLVDGGYSVEDGRTRRALTEQMEIEYGERGPRYAVESQSGHAYEVDVEHGTCTCPDHAKRLVECKHLRRVALEILAGRLPDTDGRFRR</sequence>